<name>A0ABW1J4J2_9PSEU</name>
<dbReference type="Gene3D" id="1.20.5.1930">
    <property type="match status" value="1"/>
</dbReference>
<reference evidence="18" key="1">
    <citation type="journal article" date="2019" name="Int. J. Syst. Evol. Microbiol.">
        <title>The Global Catalogue of Microorganisms (GCM) 10K type strain sequencing project: providing services to taxonomists for standard genome sequencing and annotation.</title>
        <authorList>
            <consortium name="The Broad Institute Genomics Platform"/>
            <consortium name="The Broad Institute Genome Sequencing Center for Infectious Disease"/>
            <person name="Wu L."/>
            <person name="Ma J."/>
        </authorList>
    </citation>
    <scope>NUCLEOTIDE SEQUENCE [LARGE SCALE GENOMIC DNA]</scope>
    <source>
        <strain evidence="18">CCM 8391</strain>
    </source>
</reference>
<evidence type="ECO:0000256" key="6">
    <source>
        <dbReference type="ARBA" id="ARBA00022485"/>
    </source>
</evidence>
<dbReference type="Gene3D" id="3.30.565.10">
    <property type="entry name" value="Histidine kinase-like ATPase, C-terminal domain"/>
    <property type="match status" value="1"/>
</dbReference>
<evidence type="ECO:0000256" key="15">
    <source>
        <dbReference type="ARBA" id="ARBA00030800"/>
    </source>
</evidence>
<proteinExistence type="predicted"/>
<evidence type="ECO:0000259" key="16">
    <source>
        <dbReference type="PROSITE" id="PS50109"/>
    </source>
</evidence>
<keyword evidence="10" id="KW-0418">Kinase</keyword>
<comment type="catalytic activity">
    <reaction evidence="1">
        <text>ATP + protein L-histidine = ADP + protein N-phospho-L-histidine.</text>
        <dbReference type="EC" id="2.7.13.3"/>
    </reaction>
</comment>
<dbReference type="CDD" id="cd16917">
    <property type="entry name" value="HATPase_UhpB-NarQ-NarX-like"/>
    <property type="match status" value="1"/>
</dbReference>
<keyword evidence="11" id="KW-0408">Iron</keyword>
<evidence type="ECO:0000256" key="4">
    <source>
        <dbReference type="ARBA" id="ARBA00012438"/>
    </source>
</evidence>
<dbReference type="PROSITE" id="PS50109">
    <property type="entry name" value="HIS_KIN"/>
    <property type="match status" value="1"/>
</dbReference>
<evidence type="ECO:0000256" key="7">
    <source>
        <dbReference type="ARBA" id="ARBA00022490"/>
    </source>
</evidence>
<dbReference type="Pfam" id="PF01590">
    <property type="entry name" value="GAF"/>
    <property type="match status" value="1"/>
</dbReference>
<keyword evidence="6" id="KW-0004">4Fe-4S</keyword>
<evidence type="ECO:0000256" key="8">
    <source>
        <dbReference type="ARBA" id="ARBA00022679"/>
    </source>
</evidence>
<dbReference type="SMART" id="SM00065">
    <property type="entry name" value="GAF"/>
    <property type="match status" value="1"/>
</dbReference>
<feature type="domain" description="Histidine kinase" evidence="16">
    <location>
        <begin position="299"/>
        <end position="391"/>
    </location>
</feature>
<evidence type="ECO:0000256" key="2">
    <source>
        <dbReference type="ARBA" id="ARBA00001966"/>
    </source>
</evidence>
<keyword evidence="8" id="KW-0808">Transferase</keyword>
<comment type="function">
    <text evidence="14">Member of the two-component regulatory system NreB/NreC involved in the control of dissimilatory nitrate/nitrite reduction in response to oxygen. NreB functions as a direct oxygen sensor histidine kinase which is autophosphorylated, in the absence of oxygen, probably at the conserved histidine residue, and transfers its phosphate group probably to a conserved aspartate residue of NreC. NreB/NreC activates the expression of the nitrate (narGHJI) and nitrite (nir) reductase operons, as well as the putative nitrate transporter gene narT.</text>
</comment>
<dbReference type="InterPro" id="IPR003018">
    <property type="entry name" value="GAF"/>
</dbReference>
<keyword evidence="18" id="KW-1185">Reference proteome</keyword>
<evidence type="ECO:0000256" key="3">
    <source>
        <dbReference type="ARBA" id="ARBA00004496"/>
    </source>
</evidence>
<organism evidence="17 18">
    <name type="scientific">Pseudonocardia hispaniensis</name>
    <dbReference type="NCBI Taxonomy" id="904933"/>
    <lineage>
        <taxon>Bacteria</taxon>
        <taxon>Bacillati</taxon>
        <taxon>Actinomycetota</taxon>
        <taxon>Actinomycetes</taxon>
        <taxon>Pseudonocardiales</taxon>
        <taxon>Pseudonocardiaceae</taxon>
        <taxon>Pseudonocardia</taxon>
    </lineage>
</organism>
<keyword evidence="7" id="KW-0963">Cytoplasm</keyword>
<evidence type="ECO:0000313" key="18">
    <source>
        <dbReference type="Proteomes" id="UP001596302"/>
    </source>
</evidence>
<comment type="cofactor">
    <cofactor evidence="2">
        <name>[4Fe-4S] cluster</name>
        <dbReference type="ChEBI" id="CHEBI:49883"/>
    </cofactor>
</comment>
<dbReference type="Pfam" id="PF07730">
    <property type="entry name" value="HisKA_3"/>
    <property type="match status" value="1"/>
</dbReference>
<gene>
    <name evidence="17" type="ORF">ACFQE5_14520</name>
</gene>
<keyword evidence="13" id="KW-0411">Iron-sulfur</keyword>
<dbReference type="PRINTS" id="PR00344">
    <property type="entry name" value="BCTRLSENSOR"/>
</dbReference>
<dbReference type="InterPro" id="IPR050482">
    <property type="entry name" value="Sensor_HK_TwoCompSys"/>
</dbReference>
<dbReference type="InterPro" id="IPR005467">
    <property type="entry name" value="His_kinase_dom"/>
</dbReference>
<dbReference type="InterPro" id="IPR011712">
    <property type="entry name" value="Sig_transdc_His_kin_sub3_dim/P"/>
</dbReference>
<dbReference type="RefSeq" id="WP_379585463.1">
    <property type="nucleotide sequence ID" value="NZ_JBHSQW010000031.1"/>
</dbReference>
<dbReference type="SUPFAM" id="SSF55874">
    <property type="entry name" value="ATPase domain of HSP90 chaperone/DNA topoisomerase II/histidine kinase"/>
    <property type="match status" value="1"/>
</dbReference>
<evidence type="ECO:0000256" key="12">
    <source>
        <dbReference type="ARBA" id="ARBA00023012"/>
    </source>
</evidence>
<dbReference type="SMART" id="SM00387">
    <property type="entry name" value="HATPase_c"/>
    <property type="match status" value="1"/>
</dbReference>
<evidence type="ECO:0000256" key="1">
    <source>
        <dbReference type="ARBA" id="ARBA00000085"/>
    </source>
</evidence>
<evidence type="ECO:0000256" key="11">
    <source>
        <dbReference type="ARBA" id="ARBA00023004"/>
    </source>
</evidence>
<dbReference type="EMBL" id="JBHSQW010000031">
    <property type="protein sequence ID" value="MFC5995425.1"/>
    <property type="molecule type" value="Genomic_DNA"/>
</dbReference>
<keyword evidence="12" id="KW-0902">Two-component regulatory system</keyword>
<protein>
    <recommendedName>
        <fullName evidence="5">Oxygen sensor histidine kinase NreB</fullName>
        <ecNumber evidence="4">2.7.13.3</ecNumber>
    </recommendedName>
    <alternativeName>
        <fullName evidence="15">Nitrogen regulation protein B</fullName>
    </alternativeName>
</protein>
<dbReference type="Proteomes" id="UP001596302">
    <property type="component" value="Unassembled WGS sequence"/>
</dbReference>
<dbReference type="InterPro" id="IPR003594">
    <property type="entry name" value="HATPase_dom"/>
</dbReference>
<accession>A0ABW1J4J2</accession>
<dbReference type="InterPro" id="IPR029016">
    <property type="entry name" value="GAF-like_dom_sf"/>
</dbReference>
<dbReference type="Pfam" id="PF02518">
    <property type="entry name" value="HATPase_c"/>
    <property type="match status" value="1"/>
</dbReference>
<dbReference type="Gene3D" id="3.30.450.40">
    <property type="match status" value="1"/>
</dbReference>
<keyword evidence="9" id="KW-0479">Metal-binding</keyword>
<evidence type="ECO:0000256" key="10">
    <source>
        <dbReference type="ARBA" id="ARBA00022777"/>
    </source>
</evidence>
<comment type="subcellular location">
    <subcellularLocation>
        <location evidence="3">Cytoplasm</location>
    </subcellularLocation>
</comment>
<evidence type="ECO:0000313" key="17">
    <source>
        <dbReference type="EMBL" id="MFC5995425.1"/>
    </source>
</evidence>
<dbReference type="EC" id="2.7.13.3" evidence="4"/>
<evidence type="ECO:0000256" key="9">
    <source>
        <dbReference type="ARBA" id="ARBA00022723"/>
    </source>
</evidence>
<dbReference type="InterPro" id="IPR036890">
    <property type="entry name" value="HATPase_C_sf"/>
</dbReference>
<dbReference type="InterPro" id="IPR004358">
    <property type="entry name" value="Sig_transdc_His_kin-like_C"/>
</dbReference>
<evidence type="ECO:0000256" key="5">
    <source>
        <dbReference type="ARBA" id="ARBA00017322"/>
    </source>
</evidence>
<comment type="caution">
    <text evidence="17">The sequence shown here is derived from an EMBL/GenBank/DDBJ whole genome shotgun (WGS) entry which is preliminary data.</text>
</comment>
<dbReference type="SUPFAM" id="SSF55781">
    <property type="entry name" value="GAF domain-like"/>
    <property type="match status" value="1"/>
</dbReference>
<evidence type="ECO:0000256" key="13">
    <source>
        <dbReference type="ARBA" id="ARBA00023014"/>
    </source>
</evidence>
<sequence length="397" mass="41727">MSSRQRAARERALDQQRLLDALFIERDGLLGVFDRVLALRGTAQVLRDAVGADVGFVADLSASDEVVIRWLSGNRTDSLQDLVVPIGQGVGGRVLALGRPVRVSDYVSAASITHPRHFDTAVQAEALGAMLAVPILDGVRTIAVAYASLRGPGEFGDRSVRTMEGIAAEAARALRLAALAEAGRKDAVSAERRRMQASLHDSVGAMLFSIGAQVRDLRSSLIDNPALGNRLGQLEADISAVSAALREALLALAESSPERALPVELAEHCRSFEARTGVPARFVQLDEVPPLDAERTSLLTGVVREGLLNAEKHARPRTVIVSLGAVEGGIQVAVADDGDGLRAGGAADPAESSGLGLAMLAERAARLGGRLSLVHAEDEGATLRIMLPLPPEDGGVR</sequence>
<evidence type="ECO:0000256" key="14">
    <source>
        <dbReference type="ARBA" id="ARBA00024827"/>
    </source>
</evidence>
<dbReference type="PANTHER" id="PTHR24421">
    <property type="entry name" value="NITRATE/NITRITE SENSOR PROTEIN NARX-RELATED"/>
    <property type="match status" value="1"/>
</dbReference>